<keyword evidence="5" id="KW-1185">Reference proteome</keyword>
<comment type="caution">
    <text evidence="4">The sequence shown here is derived from an EMBL/GenBank/DDBJ whole genome shotgun (WGS) entry which is preliminary data.</text>
</comment>
<dbReference type="Gene3D" id="2.60.40.790">
    <property type="match status" value="1"/>
</dbReference>
<evidence type="ECO:0000256" key="1">
    <source>
        <dbReference type="PROSITE-ProRule" id="PRU00285"/>
    </source>
</evidence>
<gene>
    <name evidence="4" type="ORF">E2C01_072373</name>
</gene>
<dbReference type="PROSITE" id="PS01031">
    <property type="entry name" value="SHSP"/>
    <property type="match status" value="1"/>
</dbReference>
<name>A0A5B7IB13_PORTR</name>
<protein>
    <recommendedName>
        <fullName evidence="3">SHSP domain-containing protein</fullName>
    </recommendedName>
</protein>
<evidence type="ECO:0000313" key="5">
    <source>
        <dbReference type="Proteomes" id="UP000324222"/>
    </source>
</evidence>
<accession>A0A5B7IB13</accession>
<dbReference type="AlphaFoldDB" id="A0A5B7IB13"/>
<feature type="domain" description="SHSP" evidence="3">
    <location>
        <begin position="1"/>
        <end position="92"/>
    </location>
</feature>
<dbReference type="InterPro" id="IPR008978">
    <property type="entry name" value="HSP20-like_chaperone"/>
</dbReference>
<sequence length="92" mass="9758">MYSHVQLVISASDSSLQVVIDAIDFLGAVTVKLEGKEVVVSGTGKRQKGGAGPVISFSFGRRFSLYDDTIIENISAVMSSEGILVITIPRKG</sequence>
<reference evidence="4 5" key="1">
    <citation type="submission" date="2019-05" db="EMBL/GenBank/DDBJ databases">
        <title>Another draft genome of Portunus trituberculatus and its Hox gene families provides insights of decapod evolution.</title>
        <authorList>
            <person name="Jeong J.-H."/>
            <person name="Song I."/>
            <person name="Kim S."/>
            <person name="Choi T."/>
            <person name="Kim D."/>
            <person name="Ryu S."/>
            <person name="Kim W."/>
        </authorList>
    </citation>
    <scope>NUCLEOTIDE SEQUENCE [LARGE SCALE GENOMIC DNA]</scope>
    <source>
        <tissue evidence="4">Muscle</tissue>
    </source>
</reference>
<evidence type="ECO:0000256" key="2">
    <source>
        <dbReference type="RuleBase" id="RU003616"/>
    </source>
</evidence>
<evidence type="ECO:0000259" key="3">
    <source>
        <dbReference type="PROSITE" id="PS01031"/>
    </source>
</evidence>
<evidence type="ECO:0000313" key="4">
    <source>
        <dbReference type="EMBL" id="MPC77904.1"/>
    </source>
</evidence>
<comment type="similarity">
    <text evidence="1 2">Belongs to the small heat shock protein (HSP20) family.</text>
</comment>
<dbReference type="InterPro" id="IPR002068">
    <property type="entry name" value="A-crystallin/Hsp20_dom"/>
</dbReference>
<proteinExistence type="inferred from homology"/>
<dbReference type="EMBL" id="VSRR010047064">
    <property type="protein sequence ID" value="MPC77904.1"/>
    <property type="molecule type" value="Genomic_DNA"/>
</dbReference>
<dbReference type="Proteomes" id="UP000324222">
    <property type="component" value="Unassembled WGS sequence"/>
</dbReference>
<organism evidence="4 5">
    <name type="scientific">Portunus trituberculatus</name>
    <name type="common">Swimming crab</name>
    <name type="synonym">Neptunus trituberculatus</name>
    <dbReference type="NCBI Taxonomy" id="210409"/>
    <lineage>
        <taxon>Eukaryota</taxon>
        <taxon>Metazoa</taxon>
        <taxon>Ecdysozoa</taxon>
        <taxon>Arthropoda</taxon>
        <taxon>Crustacea</taxon>
        <taxon>Multicrustacea</taxon>
        <taxon>Malacostraca</taxon>
        <taxon>Eumalacostraca</taxon>
        <taxon>Eucarida</taxon>
        <taxon>Decapoda</taxon>
        <taxon>Pleocyemata</taxon>
        <taxon>Brachyura</taxon>
        <taxon>Eubrachyura</taxon>
        <taxon>Portunoidea</taxon>
        <taxon>Portunidae</taxon>
        <taxon>Portuninae</taxon>
        <taxon>Portunus</taxon>
    </lineage>
</organism>
<dbReference type="SUPFAM" id="SSF49764">
    <property type="entry name" value="HSP20-like chaperones"/>
    <property type="match status" value="1"/>
</dbReference>
<dbReference type="Pfam" id="PF00011">
    <property type="entry name" value="HSP20"/>
    <property type="match status" value="1"/>
</dbReference>